<dbReference type="SMART" id="SM00267">
    <property type="entry name" value="GGDEF"/>
    <property type="match status" value="1"/>
</dbReference>
<dbReference type="PROSITE" id="PS50887">
    <property type="entry name" value="GGDEF"/>
    <property type="match status" value="1"/>
</dbReference>
<dbReference type="RefSeq" id="WP_130346823.1">
    <property type="nucleotide sequence ID" value="NZ_SGWQ01000009.1"/>
</dbReference>
<dbReference type="SUPFAM" id="SSF55785">
    <property type="entry name" value="PYP-like sensor domain (PAS domain)"/>
    <property type="match status" value="1"/>
</dbReference>
<dbReference type="EMBL" id="SGWQ01000009">
    <property type="protein sequence ID" value="RZS34400.1"/>
    <property type="molecule type" value="Genomic_DNA"/>
</dbReference>
<dbReference type="Gene3D" id="3.30.450.20">
    <property type="entry name" value="PAS domain"/>
    <property type="match status" value="1"/>
</dbReference>
<protein>
    <submittedName>
        <fullName evidence="5">PAS domain S-box-containing protein/diguanylate cyclase (GGDEF)-like protein</fullName>
    </submittedName>
</protein>
<dbReference type="SMART" id="SM00052">
    <property type="entry name" value="EAL"/>
    <property type="match status" value="1"/>
</dbReference>
<dbReference type="InterPro" id="IPR043128">
    <property type="entry name" value="Rev_trsase/Diguanyl_cyclase"/>
</dbReference>
<dbReference type="Pfam" id="PF00990">
    <property type="entry name" value="GGDEF"/>
    <property type="match status" value="1"/>
</dbReference>
<organism evidence="5 6">
    <name type="scientific">Herbihabitans rhizosphaerae</name>
    <dbReference type="NCBI Taxonomy" id="1872711"/>
    <lineage>
        <taxon>Bacteria</taxon>
        <taxon>Bacillati</taxon>
        <taxon>Actinomycetota</taxon>
        <taxon>Actinomycetes</taxon>
        <taxon>Pseudonocardiales</taxon>
        <taxon>Pseudonocardiaceae</taxon>
        <taxon>Herbihabitans</taxon>
    </lineage>
</organism>
<feature type="domain" description="PAC" evidence="2">
    <location>
        <begin position="215"/>
        <end position="267"/>
    </location>
</feature>
<dbReference type="InterPro" id="IPR035919">
    <property type="entry name" value="EAL_sf"/>
</dbReference>
<evidence type="ECO:0000313" key="5">
    <source>
        <dbReference type="EMBL" id="RZS34400.1"/>
    </source>
</evidence>
<dbReference type="InterPro" id="IPR052155">
    <property type="entry name" value="Biofilm_reg_signaling"/>
</dbReference>
<dbReference type="CDD" id="cd01948">
    <property type="entry name" value="EAL"/>
    <property type="match status" value="1"/>
</dbReference>
<dbReference type="Pfam" id="PF00563">
    <property type="entry name" value="EAL"/>
    <property type="match status" value="1"/>
</dbReference>
<gene>
    <name evidence="5" type="ORF">EV193_109191</name>
</gene>
<evidence type="ECO:0000259" key="1">
    <source>
        <dbReference type="PROSITE" id="PS50112"/>
    </source>
</evidence>
<accession>A0A4Q7KHK9</accession>
<sequence length="702" mass="76322">MDRADLVRRWAGTLSQIMYVPTARDEIERDLLELLDLAVVSLVSDQSPGQAGETIGERLIKAHFTKPAALRSSAEFLGGALPALPELSAVEDVTGRVVALIGGIASGYTESMRMRIFDQQEDVKQALVRAKRNVERDLKRSEARFREVFTSSAIGIAISDLDGRLVQTNAALARILAYRHRELGGMSLLDLFDESDIDSMRRAYGALANGEMPNFRGPRTLRRRDGEPSWVILSASMLRDADDSPGLHVTMVEDVSDTHLLQIQLNQQALHDSLTRLPNRHALMSRLERLLGAPAGSIDFTVFQMDLDAFTVVNDSLGHDAGDKLLRVVADRLSQAFPHEDEGVPMVARLGGDEFAIIMENTPTSPDVQTVAATINDELAEPTYIGGNGVAVSASIGVVQRPVGIDASEVLRRTDITLRRVKASGRRQWALFDKHKDAEDRVNFRLAATMPGAWEMGELAVEYQPMVTAQTRVPIGVQALLRWDHPERGAISHDSCVEVVADTGLSIPIGRWMLGEAAGVARSWQGKVGQASPPLVMDLSKHLASDPDLVKTLRGVLHESGLSAPQVQLGLPVQSLCKENTEAEENLKTLRELGVATVLTEFGTTGGDLACIEDLDVGAVKLAPRIVSRIASRQERGQSSFVADAMVALVKLVRARGASVIVPDIVTEAQLEWWREAGADIVQGPLLKAPTTPTEIADFLTT</sequence>
<name>A0A4Q7KHK9_9PSEU</name>
<dbReference type="Gene3D" id="3.20.20.450">
    <property type="entry name" value="EAL domain"/>
    <property type="match status" value="1"/>
</dbReference>
<comment type="caution">
    <text evidence="5">The sequence shown here is derived from an EMBL/GenBank/DDBJ whole genome shotgun (WGS) entry which is preliminary data.</text>
</comment>
<dbReference type="InterPro" id="IPR013656">
    <property type="entry name" value="PAS_4"/>
</dbReference>
<feature type="domain" description="EAL" evidence="3">
    <location>
        <begin position="443"/>
        <end position="702"/>
    </location>
</feature>
<dbReference type="PROSITE" id="PS50112">
    <property type="entry name" value="PAS"/>
    <property type="match status" value="1"/>
</dbReference>
<dbReference type="InterPro" id="IPR000014">
    <property type="entry name" value="PAS"/>
</dbReference>
<dbReference type="PROSITE" id="PS50883">
    <property type="entry name" value="EAL"/>
    <property type="match status" value="1"/>
</dbReference>
<evidence type="ECO:0000259" key="2">
    <source>
        <dbReference type="PROSITE" id="PS50113"/>
    </source>
</evidence>
<dbReference type="InterPro" id="IPR001633">
    <property type="entry name" value="EAL_dom"/>
</dbReference>
<dbReference type="InterPro" id="IPR000700">
    <property type="entry name" value="PAS-assoc_C"/>
</dbReference>
<dbReference type="AlphaFoldDB" id="A0A4Q7KHK9"/>
<evidence type="ECO:0000259" key="4">
    <source>
        <dbReference type="PROSITE" id="PS50887"/>
    </source>
</evidence>
<dbReference type="InterPro" id="IPR029787">
    <property type="entry name" value="Nucleotide_cyclase"/>
</dbReference>
<dbReference type="PROSITE" id="PS50113">
    <property type="entry name" value="PAC"/>
    <property type="match status" value="1"/>
</dbReference>
<dbReference type="PANTHER" id="PTHR44757">
    <property type="entry name" value="DIGUANYLATE CYCLASE DGCP"/>
    <property type="match status" value="1"/>
</dbReference>
<dbReference type="PANTHER" id="PTHR44757:SF2">
    <property type="entry name" value="BIOFILM ARCHITECTURE MAINTENANCE PROTEIN MBAA"/>
    <property type="match status" value="1"/>
</dbReference>
<dbReference type="Pfam" id="PF08448">
    <property type="entry name" value="PAS_4"/>
    <property type="match status" value="1"/>
</dbReference>
<feature type="domain" description="GGDEF" evidence="4">
    <location>
        <begin position="298"/>
        <end position="434"/>
    </location>
</feature>
<dbReference type="Proteomes" id="UP000294257">
    <property type="component" value="Unassembled WGS sequence"/>
</dbReference>
<dbReference type="NCBIfam" id="TIGR00254">
    <property type="entry name" value="GGDEF"/>
    <property type="match status" value="1"/>
</dbReference>
<dbReference type="NCBIfam" id="TIGR00229">
    <property type="entry name" value="sensory_box"/>
    <property type="match status" value="1"/>
</dbReference>
<dbReference type="OrthoDB" id="23692at2"/>
<proteinExistence type="predicted"/>
<reference evidence="5 6" key="1">
    <citation type="submission" date="2019-02" db="EMBL/GenBank/DDBJ databases">
        <title>Genomic Encyclopedia of Type Strains, Phase IV (KMG-IV): sequencing the most valuable type-strain genomes for metagenomic binning, comparative biology and taxonomic classification.</title>
        <authorList>
            <person name="Goeker M."/>
        </authorList>
    </citation>
    <scope>NUCLEOTIDE SEQUENCE [LARGE SCALE GENOMIC DNA]</scope>
    <source>
        <strain evidence="5 6">DSM 101727</strain>
    </source>
</reference>
<dbReference type="CDD" id="cd00130">
    <property type="entry name" value="PAS"/>
    <property type="match status" value="1"/>
</dbReference>
<dbReference type="InterPro" id="IPR035965">
    <property type="entry name" value="PAS-like_dom_sf"/>
</dbReference>
<dbReference type="CDD" id="cd01949">
    <property type="entry name" value="GGDEF"/>
    <property type="match status" value="1"/>
</dbReference>
<dbReference type="SUPFAM" id="SSF55073">
    <property type="entry name" value="Nucleotide cyclase"/>
    <property type="match status" value="1"/>
</dbReference>
<keyword evidence="6" id="KW-1185">Reference proteome</keyword>
<dbReference type="InterPro" id="IPR000160">
    <property type="entry name" value="GGDEF_dom"/>
</dbReference>
<evidence type="ECO:0000259" key="3">
    <source>
        <dbReference type="PROSITE" id="PS50883"/>
    </source>
</evidence>
<dbReference type="SMART" id="SM00091">
    <property type="entry name" value="PAS"/>
    <property type="match status" value="1"/>
</dbReference>
<dbReference type="SUPFAM" id="SSF141868">
    <property type="entry name" value="EAL domain-like"/>
    <property type="match status" value="1"/>
</dbReference>
<evidence type="ECO:0000313" key="6">
    <source>
        <dbReference type="Proteomes" id="UP000294257"/>
    </source>
</evidence>
<feature type="domain" description="PAS" evidence="1">
    <location>
        <begin position="141"/>
        <end position="211"/>
    </location>
</feature>
<dbReference type="Gene3D" id="3.30.70.270">
    <property type="match status" value="1"/>
</dbReference>